<gene>
    <name evidence="1" type="ordered locus">WEN_00620</name>
</gene>
<evidence type="ECO:0000313" key="1">
    <source>
        <dbReference type="EMBL" id="AFN64929.1"/>
    </source>
</evidence>
<dbReference type="KEGG" id="mwe:WEN_00620"/>
<keyword evidence="2" id="KW-1185">Reference proteome</keyword>
<sequence>MELDPSNVWRVGVNNKFYLFTCSQRPKLENKIGNEQWFDSDLSVYLTFKENISTITEGAELQLKGRGSYIKGRGKNITERERYREENLHENIDIGVGTRESRFVLTVNRLTTNNRLGEAGGGDDAYKYGDMVMCDKSLFTFEEYTQARNEEESVGLEGVKFSLKGCQDETNKYHGKQGCEIEIIDSKGKKIKWNEKFKPIVIR</sequence>
<evidence type="ECO:0000313" key="2">
    <source>
        <dbReference type="Proteomes" id="UP000009005"/>
    </source>
</evidence>
<reference evidence="1 2" key="1">
    <citation type="journal article" date="2012" name="J. Bacteriol.">
        <title>Complete genome sequence of Mycoplasma wenyonii strain Massachusetts.</title>
        <authorList>
            <person name="Dos Santos A.P."/>
            <person name="Guimaraes A.M."/>
            <person name="do Nascimento N.C."/>
            <person name="Sanmiguel P.J."/>
            <person name="Messick J.B."/>
        </authorList>
    </citation>
    <scope>NUCLEOTIDE SEQUENCE [LARGE SCALE GENOMIC DNA]</scope>
    <source>
        <strain evidence="1 2">Massachusetts</strain>
    </source>
</reference>
<dbReference type="PATRIC" id="fig|1197325.3.peg.135"/>
<dbReference type="HOGENOM" id="CLU_1208739_0_0_14"/>
<dbReference type="Proteomes" id="UP000009005">
    <property type="component" value="Chromosome"/>
</dbReference>
<organism evidence="1 2">
    <name type="scientific">Mycoplasma wenyonii (strain Massachusetts)</name>
    <name type="common">Eperythrozoon wenyonii</name>
    <dbReference type="NCBI Taxonomy" id="1197325"/>
    <lineage>
        <taxon>Bacteria</taxon>
        <taxon>Bacillati</taxon>
        <taxon>Mycoplasmatota</taxon>
        <taxon>Mollicutes</taxon>
        <taxon>Mycoplasmataceae</taxon>
        <taxon>Mycoplasma</taxon>
    </lineage>
</organism>
<dbReference type="EMBL" id="CP003703">
    <property type="protein sequence ID" value="AFN64929.1"/>
    <property type="molecule type" value="Genomic_DNA"/>
</dbReference>
<proteinExistence type="predicted"/>
<protein>
    <submittedName>
        <fullName evidence="1">Uncharacterized protein</fullName>
    </submittedName>
</protein>
<dbReference type="RefSeq" id="WP_014849639.1">
    <property type="nucleotide sequence ID" value="NC_018149.1"/>
</dbReference>
<dbReference type="AlphaFoldDB" id="I6YL13"/>
<accession>I6YL13</accession>
<name>I6YL13_MYCWM</name>